<keyword evidence="9 13" id="KW-0299">Galactose metabolism</keyword>
<organism evidence="16 17">
    <name type="scientific">Toxocara canis</name>
    <name type="common">Canine roundworm</name>
    <dbReference type="NCBI Taxonomy" id="6265"/>
    <lineage>
        <taxon>Eukaryota</taxon>
        <taxon>Metazoa</taxon>
        <taxon>Ecdysozoa</taxon>
        <taxon>Nematoda</taxon>
        <taxon>Chromadorea</taxon>
        <taxon>Rhabditida</taxon>
        <taxon>Spirurina</taxon>
        <taxon>Ascaridomorpha</taxon>
        <taxon>Ascaridoidea</taxon>
        <taxon>Toxocaridae</taxon>
        <taxon>Toxocara</taxon>
    </lineage>
</organism>
<proteinExistence type="inferred from homology"/>
<dbReference type="FunFam" id="3.30.428.10:FF:000001">
    <property type="entry name" value="Galactose-1-phosphate uridylyltransferase"/>
    <property type="match status" value="1"/>
</dbReference>
<dbReference type="EMBL" id="JPKZ01002490">
    <property type="protein sequence ID" value="KHN76444.1"/>
    <property type="molecule type" value="Genomic_DNA"/>
</dbReference>
<dbReference type="GO" id="GO:0005737">
    <property type="term" value="C:cytoplasm"/>
    <property type="evidence" value="ECO:0007669"/>
    <property type="project" value="TreeGrafter"/>
</dbReference>
<evidence type="ECO:0000256" key="3">
    <source>
        <dbReference type="ARBA" id="ARBA00004947"/>
    </source>
</evidence>
<dbReference type="InterPro" id="IPR005850">
    <property type="entry name" value="GalP_Utransf_C"/>
</dbReference>
<dbReference type="STRING" id="6265.A0A0B2V4N3"/>
<keyword evidence="17" id="KW-1185">Reference proteome</keyword>
<dbReference type="InterPro" id="IPR001937">
    <property type="entry name" value="GalP_UDPtransf1"/>
</dbReference>
<dbReference type="Pfam" id="PF01087">
    <property type="entry name" value="GalP_UDP_transf"/>
    <property type="match status" value="1"/>
</dbReference>
<evidence type="ECO:0000256" key="8">
    <source>
        <dbReference type="ARBA" id="ARBA00022833"/>
    </source>
</evidence>
<comment type="similarity">
    <text evidence="4 13">Belongs to the galactose-1-phosphate uridylyltransferase type 1 family.</text>
</comment>
<keyword evidence="5 13" id="KW-0808">Transferase</keyword>
<dbReference type="NCBIfam" id="TIGR00209">
    <property type="entry name" value="galT_1"/>
    <property type="match status" value="1"/>
</dbReference>
<keyword evidence="7 13" id="KW-0479">Metal-binding</keyword>
<dbReference type="InterPro" id="IPR019779">
    <property type="entry name" value="GalP_UDPtransf1_His-AS"/>
</dbReference>
<feature type="binding site" description="in other chain" evidence="12">
    <location>
        <position position="55"/>
    </location>
    <ligand>
        <name>UDP-alpha-D-glucose</name>
        <dbReference type="ChEBI" id="CHEBI:58885"/>
        <note>ligand shared between dimeric partners</note>
    </ligand>
</feature>
<evidence type="ECO:0000259" key="14">
    <source>
        <dbReference type="Pfam" id="PF01087"/>
    </source>
</evidence>
<evidence type="ECO:0000313" key="16">
    <source>
        <dbReference type="EMBL" id="KHN76444.1"/>
    </source>
</evidence>
<evidence type="ECO:0000256" key="11">
    <source>
        <dbReference type="PIRSR" id="PIRSR000808-1"/>
    </source>
</evidence>
<evidence type="ECO:0000256" key="13">
    <source>
        <dbReference type="RuleBase" id="RU000506"/>
    </source>
</evidence>
<feature type="domain" description="Galactose-1-phosphate uridyl transferase C-terminal" evidence="15">
    <location>
        <begin position="182"/>
        <end position="347"/>
    </location>
</feature>
<gene>
    <name evidence="16" type="ORF">Tcan_10987</name>
</gene>
<evidence type="ECO:0000256" key="9">
    <source>
        <dbReference type="ARBA" id="ARBA00023144"/>
    </source>
</evidence>
<evidence type="ECO:0000256" key="1">
    <source>
        <dbReference type="ARBA" id="ARBA00001107"/>
    </source>
</evidence>
<dbReference type="OrthoDB" id="418412at2759"/>
<evidence type="ECO:0000256" key="2">
    <source>
        <dbReference type="ARBA" id="ARBA00001947"/>
    </source>
</evidence>
<evidence type="ECO:0000256" key="12">
    <source>
        <dbReference type="PIRSR" id="PIRSR000808-2"/>
    </source>
</evidence>
<comment type="catalytic activity">
    <reaction evidence="1 13">
        <text>alpha-D-galactose 1-phosphate + UDP-alpha-D-glucose = alpha-D-glucose 1-phosphate + UDP-alpha-D-galactose</text>
        <dbReference type="Rhea" id="RHEA:13989"/>
        <dbReference type="ChEBI" id="CHEBI:58336"/>
        <dbReference type="ChEBI" id="CHEBI:58601"/>
        <dbReference type="ChEBI" id="CHEBI:58885"/>
        <dbReference type="ChEBI" id="CHEBI:66914"/>
        <dbReference type="EC" id="2.7.7.12"/>
    </reaction>
</comment>
<evidence type="ECO:0000256" key="7">
    <source>
        <dbReference type="ARBA" id="ARBA00022723"/>
    </source>
</evidence>
<dbReference type="SUPFAM" id="SSF54197">
    <property type="entry name" value="HIT-like"/>
    <property type="match status" value="2"/>
</dbReference>
<dbReference type="Proteomes" id="UP000031036">
    <property type="component" value="Unassembled WGS sequence"/>
</dbReference>
<comment type="pathway">
    <text evidence="3 13">Carbohydrate metabolism; galactose metabolism.</text>
</comment>
<feature type="binding site" description="in other chain" evidence="12">
    <location>
        <begin position="157"/>
        <end position="159"/>
    </location>
    <ligand>
        <name>UDP-alpha-D-glucose</name>
        <dbReference type="ChEBI" id="CHEBI:58885"/>
        <note>ligand shared between dimeric partners</note>
    </ligand>
</feature>
<comment type="cofactor">
    <cofactor evidence="2">
        <name>Zn(2+)</name>
        <dbReference type="ChEBI" id="CHEBI:29105"/>
    </cofactor>
</comment>
<keyword evidence="8" id="KW-0862">Zinc</keyword>
<protein>
    <recommendedName>
        <fullName evidence="13">Galactose-1-phosphate uridylyltransferase</fullName>
        <ecNumber evidence="13">2.7.7.12</ecNumber>
    </recommendedName>
</protein>
<dbReference type="AlphaFoldDB" id="A0A0B2V4N3"/>
<evidence type="ECO:0000256" key="5">
    <source>
        <dbReference type="ARBA" id="ARBA00022679"/>
    </source>
</evidence>
<dbReference type="UniPathway" id="UPA00214"/>
<dbReference type="Gene3D" id="3.30.428.10">
    <property type="entry name" value="HIT-like"/>
    <property type="match status" value="2"/>
</dbReference>
<dbReference type="PROSITE" id="PS00117">
    <property type="entry name" value="GAL_P_UDP_TRANSF_I"/>
    <property type="match status" value="1"/>
</dbReference>
<dbReference type="InterPro" id="IPR005849">
    <property type="entry name" value="GalP_Utransf_N"/>
</dbReference>
<feature type="binding site" description="in other chain" evidence="12">
    <location>
        <position position="151"/>
    </location>
    <ligand>
        <name>UDP-alpha-D-glucose</name>
        <dbReference type="ChEBI" id="CHEBI:58885"/>
        <note>ligand shared between dimeric partners</note>
    </ligand>
</feature>
<sequence>MNHRRYNPLRDEWVIVAANRVNRPWQGAKEPGSGTKSGFATLTTVNPLAPGGKRANGLVTPNYTSTYVFDNDFPSLTDDGNRDEDPSQLAPDLLYQSHPIRGTCRVICYHPDSELSMVRMSALQIEAVVDMWAAQMDELECKYEWVQIFENRGAAVGCSNAHPHGQLWASNYLPTYPAKEYSSQKAYKERTGNVMLMEVVKHELDVRERLVVENDEWVVVVPFWATWPFETMLLPKKHVVAINKLTKDQKRLLADVIRRLLIRYDNLFHCAFPFSMGWQSAPTGRYLQEDRSFWTLHAIYLPPLLRSATVRKFMAGYELVSEPQRDITPEKAAEMLREQSEIHFLERQSPSTPISS</sequence>
<evidence type="ECO:0000256" key="4">
    <source>
        <dbReference type="ARBA" id="ARBA00010951"/>
    </source>
</evidence>
<keyword evidence="6 13" id="KW-0548">Nucleotidyltransferase</keyword>
<comment type="caution">
    <text evidence="16">The sequence shown here is derived from an EMBL/GenBank/DDBJ whole genome shotgun (WGS) entry which is preliminary data.</text>
</comment>
<dbReference type="GO" id="GO:0008270">
    <property type="term" value="F:zinc ion binding"/>
    <property type="evidence" value="ECO:0007669"/>
    <property type="project" value="InterPro"/>
</dbReference>
<dbReference type="CDD" id="cd00608">
    <property type="entry name" value="GalT"/>
    <property type="match status" value="1"/>
</dbReference>
<evidence type="ECO:0000259" key="15">
    <source>
        <dbReference type="Pfam" id="PF02744"/>
    </source>
</evidence>
<feature type="binding site" description="in other chain" evidence="12">
    <location>
        <begin position="71"/>
        <end position="72"/>
    </location>
    <ligand>
        <name>UDP-alpha-D-glucose</name>
        <dbReference type="ChEBI" id="CHEBI:58885"/>
        <note>ligand shared between dimeric partners</note>
    </ligand>
</feature>
<accession>A0A0B2V4N3</accession>
<dbReference type="GO" id="GO:0033499">
    <property type="term" value="P:galactose catabolic process via UDP-galactose, Leloir pathway"/>
    <property type="evidence" value="ECO:0007669"/>
    <property type="project" value="TreeGrafter"/>
</dbReference>
<dbReference type="NCBIfam" id="NF008724">
    <property type="entry name" value="PRK11720.1"/>
    <property type="match status" value="1"/>
</dbReference>
<dbReference type="InterPro" id="IPR036265">
    <property type="entry name" value="HIT-like_sf"/>
</dbReference>
<dbReference type="Pfam" id="PF02744">
    <property type="entry name" value="GalP_UDP_tr_C"/>
    <property type="match status" value="1"/>
</dbReference>
<dbReference type="OMA" id="CFENRGA"/>
<feature type="binding site" evidence="12">
    <location>
        <begin position="20"/>
        <end position="23"/>
    </location>
    <ligand>
        <name>UDP-alpha-D-glucose</name>
        <dbReference type="ChEBI" id="CHEBI:58885"/>
        <note>ligand shared between dimeric partners</note>
    </ligand>
</feature>
<dbReference type="PIRSF" id="PIRSF000808">
    <property type="entry name" value="GalT"/>
    <property type="match status" value="1"/>
</dbReference>
<feature type="active site" description="Tele-UMP-histidine intermediate" evidence="11">
    <location>
        <position position="164"/>
    </location>
</feature>
<keyword evidence="10 13" id="KW-0119">Carbohydrate metabolism</keyword>
<evidence type="ECO:0000313" key="17">
    <source>
        <dbReference type="Proteomes" id="UP000031036"/>
    </source>
</evidence>
<evidence type="ECO:0000256" key="10">
    <source>
        <dbReference type="ARBA" id="ARBA00023277"/>
    </source>
</evidence>
<evidence type="ECO:0000256" key="6">
    <source>
        <dbReference type="ARBA" id="ARBA00022695"/>
    </source>
</evidence>
<dbReference type="PANTHER" id="PTHR11943">
    <property type="entry name" value="GALACTOSE-1-PHOSPHATE URIDYLYLTRANSFERASE"/>
    <property type="match status" value="1"/>
</dbReference>
<feature type="binding site" description="in other chain" evidence="12">
    <location>
        <position position="324"/>
    </location>
    <ligand>
        <name>UDP-alpha-D-glucose</name>
        <dbReference type="ChEBI" id="CHEBI:58885"/>
        <note>ligand shared between dimeric partners</note>
    </ligand>
</feature>
<feature type="binding site" evidence="12">
    <location>
        <begin position="312"/>
        <end position="313"/>
    </location>
    <ligand>
        <name>UDP-alpha-D-glucose</name>
        <dbReference type="ChEBI" id="CHEBI:58885"/>
        <note>ligand shared between dimeric partners</note>
    </ligand>
</feature>
<dbReference type="PANTHER" id="PTHR11943:SF1">
    <property type="entry name" value="GALACTOSE-1-PHOSPHATE URIDYLYLTRANSFERASE"/>
    <property type="match status" value="1"/>
</dbReference>
<dbReference type="EC" id="2.7.7.12" evidence="13"/>
<name>A0A0B2V4N3_TOXCA</name>
<reference evidence="16 17" key="1">
    <citation type="submission" date="2014-11" db="EMBL/GenBank/DDBJ databases">
        <title>Genetic blueprint of the zoonotic pathogen Toxocara canis.</title>
        <authorList>
            <person name="Zhu X.-Q."/>
            <person name="Korhonen P.K."/>
            <person name="Cai H."/>
            <person name="Young N.D."/>
            <person name="Nejsum P."/>
            <person name="von Samson-Himmelstjerna G."/>
            <person name="Boag P.R."/>
            <person name="Tan P."/>
            <person name="Li Q."/>
            <person name="Min J."/>
            <person name="Yang Y."/>
            <person name="Wang X."/>
            <person name="Fang X."/>
            <person name="Hall R.S."/>
            <person name="Hofmann A."/>
            <person name="Sternberg P.W."/>
            <person name="Jex A.R."/>
            <person name="Gasser R.B."/>
        </authorList>
    </citation>
    <scope>NUCLEOTIDE SEQUENCE [LARGE SCALE GENOMIC DNA]</scope>
    <source>
        <strain evidence="16">PN_DK_2014</strain>
    </source>
</reference>
<feature type="binding site" evidence="12">
    <location>
        <begin position="317"/>
        <end position="318"/>
    </location>
    <ligand>
        <name>UDP-alpha-D-glucose</name>
        <dbReference type="ChEBI" id="CHEBI:58885"/>
        <note>ligand shared between dimeric partners</note>
    </ligand>
</feature>
<feature type="domain" description="Galactose-1-phosphate uridyl transferase N-terminal" evidence="14">
    <location>
        <begin position="2"/>
        <end position="174"/>
    </location>
</feature>
<feature type="binding site" description="in other chain" evidence="12">
    <location>
        <position position="166"/>
    </location>
    <ligand>
        <name>UDP-alpha-D-glucose</name>
        <dbReference type="ChEBI" id="CHEBI:58885"/>
        <note>ligand shared between dimeric partners</note>
    </ligand>
</feature>
<dbReference type="GO" id="GO:0008108">
    <property type="term" value="F:UDP-glucose:hexose-1-phosphate uridylyltransferase activity"/>
    <property type="evidence" value="ECO:0007669"/>
    <property type="project" value="UniProtKB-EC"/>
</dbReference>